<accession>A0A2W5MQ29</accession>
<protein>
    <recommendedName>
        <fullName evidence="4">Phasin domain-containing protein</fullName>
    </recommendedName>
</protein>
<sequence length="169" mass="18352">MTPPNPTPFALYKANLELALRIGQLLNENRRQWARQGLASVDQAVGRTLDESERALAGVDWTRLAGLPVEGVWNTLNWDALKPDVDSLKSSIDEVIAQQSNFASGLQEAVEDWQRQCGEAVREAGLALPTTTGFEDFLKVFTDATKPAAGAATSGTEPGDSTRRKTRPS</sequence>
<evidence type="ECO:0000313" key="3">
    <source>
        <dbReference type="Proteomes" id="UP000249046"/>
    </source>
</evidence>
<organism evidence="2 3">
    <name type="scientific">Rhodanobacter denitrificans</name>
    <dbReference type="NCBI Taxonomy" id="666685"/>
    <lineage>
        <taxon>Bacteria</taxon>
        <taxon>Pseudomonadati</taxon>
        <taxon>Pseudomonadota</taxon>
        <taxon>Gammaproteobacteria</taxon>
        <taxon>Lysobacterales</taxon>
        <taxon>Rhodanobacteraceae</taxon>
        <taxon>Rhodanobacter</taxon>
    </lineage>
</organism>
<dbReference type="Proteomes" id="UP000249046">
    <property type="component" value="Unassembled WGS sequence"/>
</dbReference>
<proteinExistence type="predicted"/>
<reference evidence="2 3" key="1">
    <citation type="submission" date="2017-08" db="EMBL/GenBank/DDBJ databases">
        <title>Infants hospitalized years apart are colonized by the same room-sourced microbial strains.</title>
        <authorList>
            <person name="Brooks B."/>
            <person name="Olm M.R."/>
            <person name="Firek B.A."/>
            <person name="Baker R."/>
            <person name="Thomas B.C."/>
            <person name="Morowitz M.J."/>
            <person name="Banfield J.F."/>
        </authorList>
    </citation>
    <scope>NUCLEOTIDE SEQUENCE [LARGE SCALE GENOMIC DNA]</scope>
    <source>
        <strain evidence="2">S2_005_003_R2_42</strain>
    </source>
</reference>
<feature type="region of interest" description="Disordered" evidence="1">
    <location>
        <begin position="147"/>
        <end position="169"/>
    </location>
</feature>
<evidence type="ECO:0008006" key="4">
    <source>
        <dbReference type="Google" id="ProtNLM"/>
    </source>
</evidence>
<evidence type="ECO:0000313" key="2">
    <source>
        <dbReference type="EMBL" id="PZQ19823.1"/>
    </source>
</evidence>
<comment type="caution">
    <text evidence="2">The sequence shown here is derived from an EMBL/GenBank/DDBJ whole genome shotgun (WGS) entry which is preliminary data.</text>
</comment>
<name>A0A2W5MQ29_9GAMM</name>
<gene>
    <name evidence="2" type="ORF">DI564_00850</name>
</gene>
<dbReference type="EMBL" id="QFPO01000001">
    <property type="protein sequence ID" value="PZQ19823.1"/>
    <property type="molecule type" value="Genomic_DNA"/>
</dbReference>
<dbReference type="AlphaFoldDB" id="A0A2W5MQ29"/>
<evidence type="ECO:0000256" key="1">
    <source>
        <dbReference type="SAM" id="MobiDB-lite"/>
    </source>
</evidence>